<dbReference type="Proteomes" id="UP000596742">
    <property type="component" value="Unassembled WGS sequence"/>
</dbReference>
<accession>A0A8B6EPM7</accession>
<reference evidence="2" key="1">
    <citation type="submission" date="2018-11" db="EMBL/GenBank/DDBJ databases">
        <authorList>
            <person name="Alioto T."/>
            <person name="Alioto T."/>
        </authorList>
    </citation>
    <scope>NUCLEOTIDE SEQUENCE</scope>
</reference>
<evidence type="ECO:0000313" key="2">
    <source>
        <dbReference type="EMBL" id="VDI38016.1"/>
    </source>
</evidence>
<dbReference type="AlphaFoldDB" id="A0A8B6EPM7"/>
<comment type="caution">
    <text evidence="2">The sequence shown here is derived from an EMBL/GenBank/DDBJ whole genome shotgun (WGS) entry which is preliminary data.</text>
</comment>
<evidence type="ECO:0000313" key="3">
    <source>
        <dbReference type="Proteomes" id="UP000596742"/>
    </source>
</evidence>
<feature type="region of interest" description="Disordered" evidence="1">
    <location>
        <begin position="145"/>
        <end position="191"/>
    </location>
</feature>
<sequence>MIWRSDYRIQKSLLDLTNAMIKKHVERTTNPSHDYSCFGMQIAVTESEAVQPIFSSTKPSKAALKHKCIASISPPKASSILTPPAPRPSYNLNVKTQSKVNDFIQMKRSIAIQTKVITLSRSAIKHIDIPPVSPKSDIATINIQPSEVHPKSSGFSSPDLSSTSSRDHLSPAKPLEYASTSSSPDHLSPAK</sequence>
<gene>
    <name evidence="2" type="ORF">MGAL_10B031000</name>
</gene>
<proteinExistence type="predicted"/>
<dbReference type="EMBL" id="UYJE01005527">
    <property type="protein sequence ID" value="VDI38016.1"/>
    <property type="molecule type" value="Genomic_DNA"/>
</dbReference>
<organism evidence="2 3">
    <name type="scientific">Mytilus galloprovincialis</name>
    <name type="common">Mediterranean mussel</name>
    <dbReference type="NCBI Taxonomy" id="29158"/>
    <lineage>
        <taxon>Eukaryota</taxon>
        <taxon>Metazoa</taxon>
        <taxon>Spiralia</taxon>
        <taxon>Lophotrochozoa</taxon>
        <taxon>Mollusca</taxon>
        <taxon>Bivalvia</taxon>
        <taxon>Autobranchia</taxon>
        <taxon>Pteriomorphia</taxon>
        <taxon>Mytilida</taxon>
        <taxon>Mytiloidea</taxon>
        <taxon>Mytilidae</taxon>
        <taxon>Mytilinae</taxon>
        <taxon>Mytilus</taxon>
    </lineage>
</organism>
<name>A0A8B6EPM7_MYTGA</name>
<feature type="compositionally biased region" description="Low complexity" evidence="1">
    <location>
        <begin position="152"/>
        <end position="164"/>
    </location>
</feature>
<keyword evidence="3" id="KW-1185">Reference proteome</keyword>
<protein>
    <submittedName>
        <fullName evidence="2">Uncharacterized protein</fullName>
    </submittedName>
</protein>
<evidence type="ECO:0000256" key="1">
    <source>
        <dbReference type="SAM" id="MobiDB-lite"/>
    </source>
</evidence>